<name>A0ABQ6N0F4_9STRA</name>
<evidence type="ECO:0000313" key="1">
    <source>
        <dbReference type="EMBL" id="GMI37289.1"/>
    </source>
</evidence>
<dbReference type="Gene3D" id="3.90.70.130">
    <property type="match status" value="1"/>
</dbReference>
<accession>A0ABQ6N0F4</accession>
<protein>
    <submittedName>
        <fullName evidence="1">Uncharacterized protein</fullName>
    </submittedName>
</protein>
<dbReference type="EMBL" id="BRYB01003472">
    <property type="protein sequence ID" value="GMI37289.1"/>
    <property type="molecule type" value="Genomic_DNA"/>
</dbReference>
<comment type="caution">
    <text evidence="1">The sequence shown here is derived from an EMBL/GenBank/DDBJ whole genome shotgun (WGS) entry which is preliminary data.</text>
</comment>
<sequence>MRSNVLRFCSTPGEGFTCGDATAALLDHCEAHFAGAAACLPLYLQFAPHSVTVVGIRKPAGGGGRTLVVLDPATKRRRADGARHASFWGEEFLRKRGHYEVLEVGGGRIEEGEREQAKTSAFVLT</sequence>
<dbReference type="Proteomes" id="UP001165060">
    <property type="component" value="Unassembled WGS sequence"/>
</dbReference>
<organism evidence="1 2">
    <name type="scientific">Tetraparma gracilis</name>
    <dbReference type="NCBI Taxonomy" id="2962635"/>
    <lineage>
        <taxon>Eukaryota</taxon>
        <taxon>Sar</taxon>
        <taxon>Stramenopiles</taxon>
        <taxon>Ochrophyta</taxon>
        <taxon>Bolidophyceae</taxon>
        <taxon>Parmales</taxon>
        <taxon>Triparmaceae</taxon>
        <taxon>Tetraparma</taxon>
    </lineage>
</organism>
<proteinExistence type="predicted"/>
<evidence type="ECO:0000313" key="2">
    <source>
        <dbReference type="Proteomes" id="UP001165060"/>
    </source>
</evidence>
<reference evidence="1 2" key="1">
    <citation type="journal article" date="2023" name="Commun. Biol.">
        <title>Genome analysis of Parmales, the sister group of diatoms, reveals the evolutionary specialization of diatoms from phago-mixotrophs to photoautotrophs.</title>
        <authorList>
            <person name="Ban H."/>
            <person name="Sato S."/>
            <person name="Yoshikawa S."/>
            <person name="Yamada K."/>
            <person name="Nakamura Y."/>
            <person name="Ichinomiya M."/>
            <person name="Sato N."/>
            <person name="Blanc-Mathieu R."/>
            <person name="Endo H."/>
            <person name="Kuwata A."/>
            <person name="Ogata H."/>
        </authorList>
    </citation>
    <scope>NUCLEOTIDE SEQUENCE [LARGE SCALE GENOMIC DNA]</scope>
</reference>
<keyword evidence="2" id="KW-1185">Reference proteome</keyword>
<gene>
    <name evidence="1" type="ORF">TeGR_g9920</name>
</gene>